<evidence type="ECO:0000256" key="5">
    <source>
        <dbReference type="ARBA" id="ARBA00022982"/>
    </source>
</evidence>
<comment type="caution">
    <text evidence="10">The sequence shown here is derived from an EMBL/GenBank/DDBJ whole genome shotgun (WGS) entry which is preliminary data.</text>
</comment>
<evidence type="ECO:0000313" key="10">
    <source>
        <dbReference type="EMBL" id="CAD7703515.1"/>
    </source>
</evidence>
<dbReference type="PROSITE" id="PS51085">
    <property type="entry name" value="2FE2S_FER_2"/>
    <property type="match status" value="1"/>
</dbReference>
<evidence type="ECO:0000256" key="4">
    <source>
        <dbReference type="ARBA" id="ARBA00022723"/>
    </source>
</evidence>
<feature type="domain" description="2Fe-2S ferredoxin-type" evidence="9">
    <location>
        <begin position="43"/>
        <end position="138"/>
    </location>
</feature>
<protein>
    <recommendedName>
        <fullName evidence="8">Ferredoxin</fullName>
    </recommendedName>
</protein>
<dbReference type="NCBIfam" id="TIGR02008">
    <property type="entry name" value="fdx_plant"/>
    <property type="match status" value="1"/>
</dbReference>
<dbReference type="GO" id="GO:0046872">
    <property type="term" value="F:metal ion binding"/>
    <property type="evidence" value="ECO:0007669"/>
    <property type="project" value="UniProtKB-KW"/>
</dbReference>
<dbReference type="GO" id="GO:0022900">
    <property type="term" value="P:electron transport chain"/>
    <property type="evidence" value="ECO:0007669"/>
    <property type="project" value="InterPro"/>
</dbReference>
<gene>
    <name evidence="10" type="ORF">OSTQU699_LOCUS8872</name>
</gene>
<keyword evidence="7 8" id="KW-0411">Iron-sulfur</keyword>
<comment type="subcellular location">
    <subcellularLocation>
        <location evidence="8">Plastid</location>
        <location evidence="8">Chloroplast</location>
    </subcellularLocation>
</comment>
<dbReference type="InterPro" id="IPR001041">
    <property type="entry name" value="2Fe-2S_ferredoxin-type"/>
</dbReference>
<dbReference type="InterPro" id="IPR006058">
    <property type="entry name" value="2Fe2S_fd_BS"/>
</dbReference>
<dbReference type="GO" id="GO:0009055">
    <property type="term" value="F:electron transfer activity"/>
    <property type="evidence" value="ECO:0007669"/>
    <property type="project" value="InterPro"/>
</dbReference>
<keyword evidence="2 8" id="KW-0813">Transport</keyword>
<evidence type="ECO:0000256" key="7">
    <source>
        <dbReference type="ARBA" id="ARBA00023014"/>
    </source>
</evidence>
<dbReference type="Proteomes" id="UP000708148">
    <property type="component" value="Unassembled WGS sequence"/>
</dbReference>
<organism evidence="10 11">
    <name type="scientific">Ostreobium quekettii</name>
    <dbReference type="NCBI Taxonomy" id="121088"/>
    <lineage>
        <taxon>Eukaryota</taxon>
        <taxon>Viridiplantae</taxon>
        <taxon>Chlorophyta</taxon>
        <taxon>core chlorophytes</taxon>
        <taxon>Ulvophyceae</taxon>
        <taxon>TCBD clade</taxon>
        <taxon>Bryopsidales</taxon>
        <taxon>Ostreobineae</taxon>
        <taxon>Ostreobiaceae</taxon>
        <taxon>Ostreobium</taxon>
    </lineage>
</organism>
<keyword evidence="5 8" id="KW-0249">Electron transport</keyword>
<dbReference type="PANTHER" id="PTHR43112:SF3">
    <property type="entry name" value="FERREDOXIN-2, CHLOROPLASTIC"/>
    <property type="match status" value="1"/>
</dbReference>
<dbReference type="GO" id="GO:0051537">
    <property type="term" value="F:2 iron, 2 sulfur cluster binding"/>
    <property type="evidence" value="ECO:0007669"/>
    <property type="project" value="UniProtKB-KW"/>
</dbReference>
<dbReference type="InterPro" id="IPR036010">
    <property type="entry name" value="2Fe-2S_ferredoxin-like_sf"/>
</dbReference>
<evidence type="ECO:0000259" key="9">
    <source>
        <dbReference type="PROSITE" id="PS51085"/>
    </source>
</evidence>
<keyword evidence="8" id="KW-0150">Chloroplast</keyword>
<dbReference type="Gene3D" id="3.10.20.30">
    <property type="match status" value="1"/>
</dbReference>
<keyword evidence="4 8" id="KW-0479">Metal-binding</keyword>
<comment type="cofactor">
    <cofactor evidence="8">
        <name>[2Fe-2S] cluster</name>
        <dbReference type="ChEBI" id="CHEBI:190135"/>
    </cofactor>
    <text evidence="8">Binds 1 [2Fe-2S] cluster.</text>
</comment>
<proteinExistence type="inferred from homology"/>
<dbReference type="GO" id="GO:0009507">
    <property type="term" value="C:chloroplast"/>
    <property type="evidence" value="ECO:0007669"/>
    <property type="project" value="UniProtKB-SubCell"/>
</dbReference>
<evidence type="ECO:0000313" key="11">
    <source>
        <dbReference type="Proteomes" id="UP000708148"/>
    </source>
</evidence>
<evidence type="ECO:0000256" key="6">
    <source>
        <dbReference type="ARBA" id="ARBA00023004"/>
    </source>
</evidence>
<name>A0A8S1J767_9CHLO</name>
<keyword evidence="3 8" id="KW-0001">2Fe-2S</keyword>
<evidence type="ECO:0000256" key="1">
    <source>
        <dbReference type="ARBA" id="ARBA00007874"/>
    </source>
</evidence>
<keyword evidence="8" id="KW-0934">Plastid</keyword>
<dbReference type="Pfam" id="PF00111">
    <property type="entry name" value="Fer2"/>
    <property type="match status" value="1"/>
</dbReference>
<reference evidence="10" key="1">
    <citation type="submission" date="2020-12" db="EMBL/GenBank/DDBJ databases">
        <authorList>
            <person name="Iha C."/>
        </authorList>
    </citation>
    <scope>NUCLEOTIDE SEQUENCE</scope>
</reference>
<dbReference type="PROSITE" id="PS00197">
    <property type="entry name" value="2FE2S_FER_1"/>
    <property type="match status" value="1"/>
</dbReference>
<dbReference type="PANTHER" id="PTHR43112">
    <property type="entry name" value="FERREDOXIN"/>
    <property type="match status" value="1"/>
</dbReference>
<dbReference type="EMBL" id="CAJHUC010002276">
    <property type="protein sequence ID" value="CAD7703515.1"/>
    <property type="molecule type" value="Genomic_DNA"/>
</dbReference>
<evidence type="ECO:0000256" key="2">
    <source>
        <dbReference type="ARBA" id="ARBA00022448"/>
    </source>
</evidence>
<accession>A0A8S1J767</accession>
<keyword evidence="6 8" id="KW-0408">Iron</keyword>
<evidence type="ECO:0000256" key="8">
    <source>
        <dbReference type="RuleBase" id="RU364001"/>
    </source>
</evidence>
<comment type="function">
    <text evidence="8">Ferredoxins are iron-sulfur proteins that transfer electrons in a wide variety of metabolic reactions.</text>
</comment>
<comment type="similarity">
    <text evidence="1 8">Belongs to the 2Fe2S plant-type ferredoxin family.</text>
</comment>
<evidence type="ECO:0000256" key="3">
    <source>
        <dbReference type="ARBA" id="ARBA00022714"/>
    </source>
</evidence>
<dbReference type="InterPro" id="IPR012675">
    <property type="entry name" value="Beta-grasp_dom_sf"/>
</dbReference>
<dbReference type="SUPFAM" id="SSF54292">
    <property type="entry name" value="2Fe-2S ferredoxin-like"/>
    <property type="match status" value="1"/>
</dbReference>
<dbReference type="CDD" id="cd00207">
    <property type="entry name" value="fer2"/>
    <property type="match status" value="1"/>
</dbReference>
<dbReference type="AlphaFoldDB" id="A0A8S1J767"/>
<keyword evidence="11" id="KW-1185">Reference proteome</keyword>
<dbReference type="OrthoDB" id="1885901at2759"/>
<dbReference type="InterPro" id="IPR010241">
    <property type="entry name" value="Fd_pln"/>
</dbReference>
<sequence>MQPRSVPATSTGTALRAVSRLPAVHRSLHGAQRPRPCAPVRAYQITYVGEDGSEVRVQASESDFLLDVGEENSVDIPASCRGGMCGTCVCKLTSGEVDMSEAGDLEGVLSPEQLAAGYILTCSSRPKSDCTVEWKQDWGVSVLDEWKG</sequence>